<dbReference type="AlphaFoldDB" id="A0A2T3AQ37"/>
<evidence type="ECO:0000256" key="1">
    <source>
        <dbReference type="SAM" id="MobiDB-lite"/>
    </source>
</evidence>
<reference evidence="2 3" key="1">
    <citation type="journal article" date="2018" name="New Phytol.">
        <title>Comparative genomics and transcriptomics depict ericoid mycorrhizal fungi as versatile saprotrophs and plant mutualists.</title>
        <authorList>
            <person name="Martino E."/>
            <person name="Morin E."/>
            <person name="Grelet G.A."/>
            <person name="Kuo A."/>
            <person name="Kohler A."/>
            <person name="Daghino S."/>
            <person name="Barry K.W."/>
            <person name="Cichocki N."/>
            <person name="Clum A."/>
            <person name="Dockter R.B."/>
            <person name="Hainaut M."/>
            <person name="Kuo R.C."/>
            <person name="LaButti K."/>
            <person name="Lindahl B.D."/>
            <person name="Lindquist E.A."/>
            <person name="Lipzen A."/>
            <person name="Khouja H.R."/>
            <person name="Magnuson J."/>
            <person name="Murat C."/>
            <person name="Ohm R.A."/>
            <person name="Singer S.W."/>
            <person name="Spatafora J.W."/>
            <person name="Wang M."/>
            <person name="Veneault-Fourrey C."/>
            <person name="Henrissat B."/>
            <person name="Grigoriev I.V."/>
            <person name="Martin F.M."/>
            <person name="Perotto S."/>
        </authorList>
    </citation>
    <scope>NUCLEOTIDE SEQUENCE [LARGE SCALE GENOMIC DNA]</scope>
    <source>
        <strain evidence="2 3">ATCC 22711</strain>
    </source>
</reference>
<dbReference type="Proteomes" id="UP000241818">
    <property type="component" value="Unassembled WGS sequence"/>
</dbReference>
<dbReference type="RefSeq" id="XP_024716779.1">
    <property type="nucleotide sequence ID" value="XM_024864866.1"/>
</dbReference>
<dbReference type="InParanoid" id="A0A2T3AQ37"/>
<proteinExistence type="predicted"/>
<evidence type="ECO:0000313" key="3">
    <source>
        <dbReference type="Proteomes" id="UP000241818"/>
    </source>
</evidence>
<feature type="compositionally biased region" description="Basic and acidic residues" evidence="1">
    <location>
        <begin position="65"/>
        <end position="74"/>
    </location>
</feature>
<name>A0A2T3AQ37_AMORE</name>
<organism evidence="2 3">
    <name type="scientific">Amorphotheca resinae ATCC 22711</name>
    <dbReference type="NCBI Taxonomy" id="857342"/>
    <lineage>
        <taxon>Eukaryota</taxon>
        <taxon>Fungi</taxon>
        <taxon>Dikarya</taxon>
        <taxon>Ascomycota</taxon>
        <taxon>Pezizomycotina</taxon>
        <taxon>Leotiomycetes</taxon>
        <taxon>Helotiales</taxon>
        <taxon>Amorphothecaceae</taxon>
        <taxon>Amorphotheca</taxon>
    </lineage>
</organism>
<gene>
    <name evidence="2" type="ORF">M430DRAFT_23276</name>
</gene>
<dbReference type="EMBL" id="KZ679019">
    <property type="protein sequence ID" value="PSS07123.1"/>
    <property type="molecule type" value="Genomic_DNA"/>
</dbReference>
<protein>
    <submittedName>
        <fullName evidence="2">Uncharacterized protein</fullName>
    </submittedName>
</protein>
<feature type="region of interest" description="Disordered" evidence="1">
    <location>
        <begin position="56"/>
        <end position="96"/>
    </location>
</feature>
<evidence type="ECO:0000313" key="2">
    <source>
        <dbReference type="EMBL" id="PSS07123.1"/>
    </source>
</evidence>
<sequence>MGQMRRAPLTSASFPSPILDGHHKPYLTEYCTYRRTYPGIEYPVFVCISKARGGKGKQSVVEGRPWQEKQREAQDFNAQGQGQGQRQRLKAQGSTAQRLNGSRLVLVSSPLLFHLTASHAPTRFTPPSIAAALHWLAGAMQCHYSRVAVRVWRKTDRQGKCPRQIRTAELGGPGSRMTSRLKVFKLFARSNSRGQPVVAKQVIMLFAV</sequence>
<accession>A0A2T3AQ37</accession>
<dbReference type="GeneID" id="36572947"/>
<keyword evidence="3" id="KW-1185">Reference proteome</keyword>